<dbReference type="FunFam" id="3.30.420.40:FF:000012">
    <property type="entry name" value="tRNA N6-adenosine threonylcarbamoyltransferase"/>
    <property type="match status" value="1"/>
</dbReference>
<evidence type="ECO:0000256" key="8">
    <source>
        <dbReference type="HAMAP-Rule" id="MF_01445"/>
    </source>
</evidence>
<dbReference type="PRINTS" id="PR00789">
    <property type="entry name" value="OSIALOPTASE"/>
</dbReference>
<dbReference type="EC" id="2.3.1.234" evidence="8"/>
<comment type="function">
    <text evidence="8">Required for the formation of a threonylcarbamoyl group on adenosine at position 37 (t(6)A37) in tRNAs that read codons beginning with adenine. Is involved in the transfer of the threonylcarbamoyl moiety of threonylcarbamoyl-AMP (TC-AMP) to the N6 group of A37, together with TsaE and TsaB. TsaD likely plays a direct catalytic role in this reaction.</text>
</comment>
<feature type="binding site" evidence="8">
    <location>
        <position position="116"/>
    </location>
    <ligand>
        <name>Fe cation</name>
        <dbReference type="ChEBI" id="CHEBI:24875"/>
    </ligand>
</feature>
<organism evidence="10 11">
    <name type="scientific">Staphylococcus warneri</name>
    <dbReference type="NCBI Taxonomy" id="1292"/>
    <lineage>
        <taxon>Bacteria</taxon>
        <taxon>Bacillati</taxon>
        <taxon>Bacillota</taxon>
        <taxon>Bacilli</taxon>
        <taxon>Bacillales</taxon>
        <taxon>Staphylococcaceae</taxon>
        <taxon>Staphylococcus</taxon>
    </lineage>
</organism>
<feature type="domain" description="Gcp-like" evidence="9">
    <location>
        <begin position="28"/>
        <end position="311"/>
    </location>
</feature>
<keyword evidence="6 8" id="KW-0012">Acyltransferase</keyword>
<feature type="binding site" evidence="8">
    <location>
        <position position="188"/>
    </location>
    <ligand>
        <name>substrate</name>
    </ligand>
</feature>
<feature type="binding site" evidence="8">
    <location>
        <begin position="138"/>
        <end position="142"/>
    </location>
    <ligand>
        <name>substrate</name>
    </ligand>
</feature>
<dbReference type="FunFam" id="3.30.420.40:FF:000040">
    <property type="entry name" value="tRNA N6-adenosine threonylcarbamoyltransferase"/>
    <property type="match status" value="1"/>
</dbReference>
<feature type="binding site" evidence="8">
    <location>
        <position position="305"/>
    </location>
    <ligand>
        <name>Fe cation</name>
        <dbReference type="ChEBI" id="CHEBI:24875"/>
    </ligand>
</feature>
<comment type="cofactor">
    <cofactor evidence="8">
        <name>Fe(2+)</name>
        <dbReference type="ChEBI" id="CHEBI:29033"/>
    </cofactor>
    <text evidence="8">Binds 1 Fe(2+) ion per subunit.</text>
</comment>
<evidence type="ECO:0000256" key="5">
    <source>
        <dbReference type="ARBA" id="ARBA00023004"/>
    </source>
</evidence>
<evidence type="ECO:0000256" key="6">
    <source>
        <dbReference type="ARBA" id="ARBA00023315"/>
    </source>
</evidence>
<evidence type="ECO:0000313" key="10">
    <source>
        <dbReference type="EMBL" id="PTI50209.1"/>
    </source>
</evidence>
<feature type="binding site" evidence="8">
    <location>
        <position position="171"/>
    </location>
    <ligand>
        <name>substrate</name>
    </ligand>
</feature>
<dbReference type="NCBIfam" id="TIGR03723">
    <property type="entry name" value="T6A_TsaD_YgjD"/>
    <property type="match status" value="1"/>
</dbReference>
<feature type="binding site" evidence="8">
    <location>
        <position position="277"/>
    </location>
    <ligand>
        <name>substrate</name>
    </ligand>
</feature>
<dbReference type="RefSeq" id="WP_107532917.1">
    <property type="nucleotide sequence ID" value="NZ_PZEV01000035.1"/>
</dbReference>
<dbReference type="HAMAP" id="MF_01445">
    <property type="entry name" value="TsaD"/>
    <property type="match status" value="1"/>
</dbReference>
<dbReference type="InterPro" id="IPR017860">
    <property type="entry name" value="Peptidase_M22_CS"/>
</dbReference>
<dbReference type="GO" id="GO:0005737">
    <property type="term" value="C:cytoplasm"/>
    <property type="evidence" value="ECO:0007669"/>
    <property type="project" value="UniProtKB-SubCell"/>
</dbReference>
<evidence type="ECO:0000256" key="4">
    <source>
        <dbReference type="ARBA" id="ARBA00022723"/>
    </source>
</evidence>
<keyword evidence="3 8" id="KW-0819">tRNA processing</keyword>
<proteinExistence type="inferred from homology"/>
<name>A0A2T4PYS7_STAWA</name>
<evidence type="ECO:0000259" key="9">
    <source>
        <dbReference type="Pfam" id="PF00814"/>
    </source>
</evidence>
<dbReference type="PROSITE" id="PS01016">
    <property type="entry name" value="GLYCOPROTEASE"/>
    <property type="match status" value="1"/>
</dbReference>
<keyword evidence="5 8" id="KW-0408">Iron</keyword>
<gene>
    <name evidence="8 10" type="primary">tsaD</name>
    <name evidence="10" type="ORF">BU085_09780</name>
</gene>
<sequence length="345" mass="37408">MNNQQTLILAIETSCDETSVSIIKNGTEILSNTVLSQIESHKRFGGVVPEIASRHHVEGITTTIDTALQTANVTMNDINAIAVTQGPGLIGALLIGINAAKALAFAYDIPLIPVHHIAGHIYANHLETPLTFPLMALIVSGGHTELVYMKDHLHFEVIGETRDDAVGEAYDKVARTIDLPYPGGPQIDQLAAIGEDTYQFPRVWLEKESYDFSFSGLKSAVINQLHNQRQKGQDIVPENVATSFQNSVVEVLTTKAIHACKAYNVKRLIVAGGVASNRGLRESISKQCENNQIQLTIPTPKLCTDNAAMIGAAGHFLYLAGIRGDMAMNGQNNIDIEDFSIESLL</sequence>
<dbReference type="InterPro" id="IPR000905">
    <property type="entry name" value="Gcp-like_dom"/>
</dbReference>
<evidence type="ECO:0000256" key="1">
    <source>
        <dbReference type="ARBA" id="ARBA00022490"/>
    </source>
</evidence>
<dbReference type="Pfam" id="PF00814">
    <property type="entry name" value="TsaD"/>
    <property type="match status" value="1"/>
</dbReference>
<feature type="binding site" evidence="8">
    <location>
        <position position="120"/>
    </location>
    <ligand>
        <name>Fe cation</name>
        <dbReference type="ChEBI" id="CHEBI:24875"/>
    </ligand>
</feature>
<dbReference type="PANTHER" id="PTHR11735">
    <property type="entry name" value="TRNA N6-ADENOSINE THREONYLCARBAMOYLTRANSFERASE"/>
    <property type="match status" value="1"/>
</dbReference>
<feature type="binding site" evidence="8">
    <location>
        <position position="184"/>
    </location>
    <ligand>
        <name>substrate</name>
    </ligand>
</feature>
<dbReference type="InterPro" id="IPR017861">
    <property type="entry name" value="KAE1/TsaD"/>
</dbReference>
<dbReference type="PANTHER" id="PTHR11735:SF6">
    <property type="entry name" value="TRNA N6-ADENOSINE THREONYLCARBAMOYLTRANSFERASE, MITOCHONDRIAL"/>
    <property type="match status" value="1"/>
</dbReference>
<dbReference type="EMBL" id="PZEV01000035">
    <property type="protein sequence ID" value="PTI50209.1"/>
    <property type="molecule type" value="Genomic_DNA"/>
</dbReference>
<comment type="catalytic activity">
    <reaction evidence="7 8">
        <text>L-threonylcarbamoyladenylate + adenosine(37) in tRNA = N(6)-L-threonylcarbamoyladenosine(37) in tRNA + AMP + H(+)</text>
        <dbReference type="Rhea" id="RHEA:37059"/>
        <dbReference type="Rhea" id="RHEA-COMP:10162"/>
        <dbReference type="Rhea" id="RHEA-COMP:10163"/>
        <dbReference type="ChEBI" id="CHEBI:15378"/>
        <dbReference type="ChEBI" id="CHEBI:73682"/>
        <dbReference type="ChEBI" id="CHEBI:74411"/>
        <dbReference type="ChEBI" id="CHEBI:74418"/>
        <dbReference type="ChEBI" id="CHEBI:456215"/>
        <dbReference type="EC" id="2.3.1.234"/>
    </reaction>
</comment>
<comment type="caution">
    <text evidence="10">The sequence shown here is derived from an EMBL/GenBank/DDBJ whole genome shotgun (WGS) entry which is preliminary data.</text>
</comment>
<keyword evidence="2 8" id="KW-0808">Transferase</keyword>
<evidence type="ECO:0000313" key="11">
    <source>
        <dbReference type="Proteomes" id="UP000240717"/>
    </source>
</evidence>
<dbReference type="Proteomes" id="UP000240717">
    <property type="component" value="Unassembled WGS sequence"/>
</dbReference>
<dbReference type="AlphaFoldDB" id="A0A2T4PYS7"/>
<dbReference type="CDD" id="cd24133">
    <property type="entry name" value="ASKHA_NBD_TsaD_bac"/>
    <property type="match status" value="1"/>
</dbReference>
<keyword evidence="1 8" id="KW-0963">Cytoplasm</keyword>
<dbReference type="GO" id="GO:0005506">
    <property type="term" value="F:iron ion binding"/>
    <property type="evidence" value="ECO:0007669"/>
    <property type="project" value="UniProtKB-UniRule"/>
</dbReference>
<accession>A0A2T4PYS7</accession>
<dbReference type="GO" id="GO:0002949">
    <property type="term" value="P:tRNA threonylcarbamoyladenosine modification"/>
    <property type="evidence" value="ECO:0007669"/>
    <property type="project" value="UniProtKB-UniRule"/>
</dbReference>
<reference evidence="10 11" key="1">
    <citation type="journal article" date="2016" name="Front. Microbiol.">
        <title>Comprehensive Phylogenetic Analysis of Bovine Non-aureus Staphylococci Species Based on Whole-Genome Sequencing.</title>
        <authorList>
            <person name="Naushad S."/>
            <person name="Barkema H.W."/>
            <person name="Luby C."/>
            <person name="Condas L.A."/>
            <person name="Nobrega D.B."/>
            <person name="Carson D.A."/>
            <person name="De Buck J."/>
        </authorList>
    </citation>
    <scope>NUCLEOTIDE SEQUENCE [LARGE SCALE GENOMIC DNA]</scope>
    <source>
        <strain evidence="10 11">SNUC 2993</strain>
    </source>
</reference>
<dbReference type="InterPro" id="IPR043129">
    <property type="entry name" value="ATPase_NBD"/>
</dbReference>
<dbReference type="NCBIfam" id="TIGR00329">
    <property type="entry name" value="gcp_kae1"/>
    <property type="match status" value="1"/>
</dbReference>
<keyword evidence="4 8" id="KW-0479">Metal-binding</keyword>
<dbReference type="InterPro" id="IPR022450">
    <property type="entry name" value="TsaD"/>
</dbReference>
<comment type="subcellular location">
    <subcellularLocation>
        <location evidence="8">Cytoplasm</location>
    </subcellularLocation>
</comment>
<evidence type="ECO:0000256" key="7">
    <source>
        <dbReference type="ARBA" id="ARBA00048117"/>
    </source>
</evidence>
<evidence type="ECO:0000256" key="3">
    <source>
        <dbReference type="ARBA" id="ARBA00022694"/>
    </source>
</evidence>
<dbReference type="GO" id="GO:0061711">
    <property type="term" value="F:tRNA N(6)-L-threonylcarbamoyladenine synthase activity"/>
    <property type="evidence" value="ECO:0007669"/>
    <property type="project" value="UniProtKB-EC"/>
</dbReference>
<evidence type="ECO:0000256" key="2">
    <source>
        <dbReference type="ARBA" id="ARBA00022679"/>
    </source>
</evidence>
<dbReference type="SUPFAM" id="SSF53067">
    <property type="entry name" value="Actin-like ATPase domain"/>
    <property type="match status" value="2"/>
</dbReference>
<comment type="similarity">
    <text evidence="8">Belongs to the KAE1 / TsaD family.</text>
</comment>
<dbReference type="Gene3D" id="3.30.420.40">
    <property type="match status" value="2"/>
</dbReference>
<dbReference type="STRING" id="1194526.A284_04195"/>
<protein>
    <recommendedName>
        <fullName evidence="8">tRNA N6-adenosine threonylcarbamoyltransferase</fullName>
        <ecNumber evidence="8">2.3.1.234</ecNumber>
    </recommendedName>
    <alternativeName>
        <fullName evidence="8">N6-L-threonylcarbamoyladenine synthase</fullName>
        <shortName evidence="8">t(6)A synthase</shortName>
    </alternativeName>
    <alternativeName>
        <fullName evidence="8">t(6)A37 threonylcarbamoyladenosine biosynthesis protein TsaD</fullName>
    </alternativeName>
    <alternativeName>
        <fullName evidence="8">tRNA threonylcarbamoyladenosine biosynthesis protein TsaD</fullName>
    </alternativeName>
</protein>